<organism evidence="3">
    <name type="scientific">hydrothermal vent metagenome</name>
    <dbReference type="NCBI Taxonomy" id="652676"/>
    <lineage>
        <taxon>unclassified sequences</taxon>
        <taxon>metagenomes</taxon>
        <taxon>ecological metagenomes</taxon>
    </lineage>
</organism>
<reference evidence="3" key="1">
    <citation type="submission" date="2018-06" db="EMBL/GenBank/DDBJ databases">
        <authorList>
            <person name="Zhirakovskaya E."/>
        </authorList>
    </citation>
    <scope>NUCLEOTIDE SEQUENCE</scope>
</reference>
<gene>
    <name evidence="3" type="ORF">MNBD_NITROSPINAE05-502</name>
</gene>
<accession>A0A3B1CQR6</accession>
<dbReference type="InterPro" id="IPR051043">
    <property type="entry name" value="Sulfatase_Mod_Factor_Kinase"/>
</dbReference>
<sequence length="250" mass="27846">MKNKILAVLSFISIIGGGQQLFAEPKDRGSQVLITAGEFVMGDTYCADEQSNSDWCSDEVPHKVRLDAYRIDIHEVTNSDYQECFSAGECGPNALHEDRPQEFNRPGQPVVFVTWEDANSYCQWKGGRLPFEAEWERAAQGENPGGAYFGKKYKQGAPQKVGERAPNSNGLYDMMGNVNEWVWDWYGEPETEGVSANPKGPASGKDKVVRGGSWNSPSHYLRASDRVFRSPELRYSDVGFRCVTPSSEKG</sequence>
<dbReference type="Pfam" id="PF03781">
    <property type="entry name" value="FGE-sulfatase"/>
    <property type="match status" value="1"/>
</dbReference>
<protein>
    <submittedName>
        <fullName evidence="3">GldJ</fullName>
    </submittedName>
</protein>
<dbReference type="SUPFAM" id="SSF56436">
    <property type="entry name" value="C-type lectin-like"/>
    <property type="match status" value="1"/>
</dbReference>
<proteinExistence type="predicted"/>
<dbReference type="PANTHER" id="PTHR23150:SF19">
    <property type="entry name" value="FORMYLGLYCINE-GENERATING ENZYME"/>
    <property type="match status" value="1"/>
</dbReference>
<dbReference type="InterPro" id="IPR016187">
    <property type="entry name" value="CTDL_fold"/>
</dbReference>
<evidence type="ECO:0000256" key="1">
    <source>
        <dbReference type="SAM" id="MobiDB-lite"/>
    </source>
</evidence>
<feature type="domain" description="Sulfatase-modifying factor enzyme-like" evidence="2">
    <location>
        <begin position="30"/>
        <end position="243"/>
    </location>
</feature>
<dbReference type="EMBL" id="UOGG01000203">
    <property type="protein sequence ID" value="VAX32449.1"/>
    <property type="molecule type" value="Genomic_DNA"/>
</dbReference>
<dbReference type="AlphaFoldDB" id="A0A3B1CQR6"/>
<dbReference type="PANTHER" id="PTHR23150">
    <property type="entry name" value="SULFATASE MODIFYING FACTOR 1, 2"/>
    <property type="match status" value="1"/>
</dbReference>
<dbReference type="InterPro" id="IPR042095">
    <property type="entry name" value="SUMF_sf"/>
</dbReference>
<evidence type="ECO:0000313" key="3">
    <source>
        <dbReference type="EMBL" id="VAX32449.1"/>
    </source>
</evidence>
<dbReference type="Gene3D" id="3.90.1580.10">
    <property type="entry name" value="paralog of FGE (formylglycine-generating enzyme)"/>
    <property type="match status" value="1"/>
</dbReference>
<dbReference type="GO" id="GO:0120147">
    <property type="term" value="F:formylglycine-generating oxidase activity"/>
    <property type="evidence" value="ECO:0007669"/>
    <property type="project" value="TreeGrafter"/>
</dbReference>
<feature type="region of interest" description="Disordered" evidence="1">
    <location>
        <begin position="190"/>
        <end position="211"/>
    </location>
</feature>
<dbReference type="InterPro" id="IPR005532">
    <property type="entry name" value="SUMF_dom"/>
</dbReference>
<evidence type="ECO:0000259" key="2">
    <source>
        <dbReference type="Pfam" id="PF03781"/>
    </source>
</evidence>
<name>A0A3B1CQR6_9ZZZZ</name>